<reference evidence="2" key="2">
    <citation type="submission" date="2021-04" db="EMBL/GenBank/DDBJ databases">
        <authorList>
            <person name="Podell S."/>
        </authorList>
    </citation>
    <scope>NUCLEOTIDE SEQUENCE</scope>
    <source>
        <strain evidence="2">Hildebrandi</strain>
    </source>
</reference>
<sequence>MNDSFSFDEKTIDNSAADTATPRDFNLIMDDVTTSLQQRIELEQRRLPALCRDVYSFSSDEETIDSAVSITAMPGDFNMIIADLARCLQERVELEQRGVTAAQDRLSPRPSAPTVEIEGMDVLLQAMINSEDMKRDWVCSSTYSLDSTLDDSSDNDIVSVTPTRRAKRRSKFLNRGNIGCYWDLRDEFNVDSLRLTRKTMEDKKTTNHQSNLQDDSSTNSIENFDDVTDTIVMMKDSSKSSLPASSPGLRIAAPNNVPSIERIHYGNAAA</sequence>
<accession>A0A9K3PTR7</accession>
<protein>
    <submittedName>
        <fullName evidence="2">Uncharacterized protein</fullName>
    </submittedName>
</protein>
<name>A0A9K3PTR7_9STRA</name>
<evidence type="ECO:0000313" key="3">
    <source>
        <dbReference type="Proteomes" id="UP000693970"/>
    </source>
</evidence>
<feature type="region of interest" description="Disordered" evidence="1">
    <location>
        <begin position="201"/>
        <end position="221"/>
    </location>
</feature>
<dbReference type="EMBL" id="JAGRRH010000013">
    <property type="protein sequence ID" value="KAG7359470.1"/>
    <property type="molecule type" value="Genomic_DNA"/>
</dbReference>
<feature type="compositionally biased region" description="Polar residues" evidence="1">
    <location>
        <begin position="207"/>
        <end position="221"/>
    </location>
</feature>
<dbReference type="Proteomes" id="UP000693970">
    <property type="component" value="Unassembled WGS sequence"/>
</dbReference>
<keyword evidence="3" id="KW-1185">Reference proteome</keyword>
<gene>
    <name evidence="2" type="ORF">IV203_034568</name>
</gene>
<evidence type="ECO:0000313" key="2">
    <source>
        <dbReference type="EMBL" id="KAG7359470.1"/>
    </source>
</evidence>
<comment type="caution">
    <text evidence="2">The sequence shown here is derived from an EMBL/GenBank/DDBJ whole genome shotgun (WGS) entry which is preliminary data.</text>
</comment>
<organism evidence="2 3">
    <name type="scientific">Nitzschia inconspicua</name>
    <dbReference type="NCBI Taxonomy" id="303405"/>
    <lineage>
        <taxon>Eukaryota</taxon>
        <taxon>Sar</taxon>
        <taxon>Stramenopiles</taxon>
        <taxon>Ochrophyta</taxon>
        <taxon>Bacillariophyta</taxon>
        <taxon>Bacillariophyceae</taxon>
        <taxon>Bacillariophycidae</taxon>
        <taxon>Bacillariales</taxon>
        <taxon>Bacillariaceae</taxon>
        <taxon>Nitzschia</taxon>
    </lineage>
</organism>
<evidence type="ECO:0000256" key="1">
    <source>
        <dbReference type="SAM" id="MobiDB-lite"/>
    </source>
</evidence>
<dbReference type="AlphaFoldDB" id="A0A9K3PTR7"/>
<reference evidence="2" key="1">
    <citation type="journal article" date="2021" name="Sci. Rep.">
        <title>Diploid genomic architecture of Nitzschia inconspicua, an elite biomass production diatom.</title>
        <authorList>
            <person name="Oliver A."/>
            <person name="Podell S."/>
            <person name="Pinowska A."/>
            <person name="Traller J.C."/>
            <person name="Smith S.R."/>
            <person name="McClure R."/>
            <person name="Beliaev A."/>
            <person name="Bohutskyi P."/>
            <person name="Hill E.A."/>
            <person name="Rabines A."/>
            <person name="Zheng H."/>
            <person name="Allen L.Z."/>
            <person name="Kuo A."/>
            <person name="Grigoriev I.V."/>
            <person name="Allen A.E."/>
            <person name="Hazlebeck D."/>
            <person name="Allen E.E."/>
        </authorList>
    </citation>
    <scope>NUCLEOTIDE SEQUENCE</scope>
    <source>
        <strain evidence="2">Hildebrandi</strain>
    </source>
</reference>
<proteinExistence type="predicted"/>